<evidence type="ECO:0000313" key="8">
    <source>
        <dbReference type="EMBL" id="MDQ0936948.1"/>
    </source>
</evidence>
<comment type="caution">
    <text evidence="8">The sequence shown here is derived from an EMBL/GenBank/DDBJ whole genome shotgun (WGS) entry which is preliminary data.</text>
</comment>
<comment type="similarity">
    <text evidence="1">Belongs to the ATP-dependent AMP-binding enzyme family.</text>
</comment>
<dbReference type="Pfam" id="PF23562">
    <property type="entry name" value="AMP-binding_C_3"/>
    <property type="match status" value="1"/>
</dbReference>
<gene>
    <name evidence="8" type="ORF">QFZ49_006923</name>
</gene>
<evidence type="ECO:0000256" key="4">
    <source>
        <dbReference type="ARBA" id="ARBA00023098"/>
    </source>
</evidence>
<dbReference type="GO" id="GO:0004467">
    <property type="term" value="F:long-chain fatty acid-CoA ligase activity"/>
    <property type="evidence" value="ECO:0007669"/>
    <property type="project" value="UniProtKB-EC"/>
</dbReference>
<dbReference type="PANTHER" id="PTHR43272">
    <property type="entry name" value="LONG-CHAIN-FATTY-ACID--COA LIGASE"/>
    <property type="match status" value="1"/>
</dbReference>
<evidence type="ECO:0000259" key="7">
    <source>
        <dbReference type="Pfam" id="PF00501"/>
    </source>
</evidence>
<dbReference type="CDD" id="cd05907">
    <property type="entry name" value="VL_LC_FACS_like"/>
    <property type="match status" value="1"/>
</dbReference>
<keyword evidence="9" id="KW-1185">Reference proteome</keyword>
<dbReference type="EMBL" id="JAUSZS010000008">
    <property type="protein sequence ID" value="MDQ0936948.1"/>
    <property type="molecule type" value="Genomic_DNA"/>
</dbReference>
<dbReference type="Gene3D" id="3.40.50.12780">
    <property type="entry name" value="N-terminal domain of ligase-like"/>
    <property type="match status" value="1"/>
</dbReference>
<proteinExistence type="inferred from homology"/>
<evidence type="ECO:0000313" key="9">
    <source>
        <dbReference type="Proteomes" id="UP001223072"/>
    </source>
</evidence>
<sequence>MREFTNPPLALAPPVGGLADVVFEHAQEDPLRVALGRKDEAGQWRDVTAGEFRDEVLALAKGLLAQGIRFGDRVAIMSRTRYEWTLFDYALWTIGAQVVPVYPTSSAEQVFWMLYDAEVTAAMVEHEDHAMTIATVIDRLPRLRQLWQLDVGAVQELYEAGAHLDDETVHRHRLAVTPESTATIIYTSGTTGRPKGCVITHANFMFEADTVIERWEPVFHSRKGDEAATLLFLPLAHVFGRMVQVAAIRGGVRFGHQPQLNAAALLPDLAAFRPTFFLGVPYIFEKVFNAARRKAEREGRSGPFEKAVEVAVRYAEAMEEKAWDLGPGPSASLRMQHQLFEKLVYSKIRAAMGGRVRHAMTGGSGMDRRLGLFFAGAGVHIYEGYGLTETTAAATANPPERTRYGTVGQAIPGTTVHIAEDGEIWLRGDNVFQGYLNNQKATDATLHDGWLATGDLGSLDEDGFLTITGRKKEILVTSGGKSVSPGGLEERVRDHPLVAQCILVGNDRPYIAALVTLDHEAVEHWLTMRRKPQLTPTELVRDADLEKEVRRAVVAANTLVSKAESIRTFRILAQPFTEGTRSAHPVPETEAQGDREGVREGGRGPVPGLTSCGAGLMADEPSDQLVATEVAEQKVGVAQGPGSVAEGAVDAPLGAYAVGQEGVHAGLRGVGHGGATGLEDPADRARRAVADLDLEVTSQWLV</sequence>
<feature type="compositionally biased region" description="Basic and acidic residues" evidence="6">
    <location>
        <begin position="592"/>
        <end position="602"/>
    </location>
</feature>
<evidence type="ECO:0000256" key="6">
    <source>
        <dbReference type="SAM" id="MobiDB-lite"/>
    </source>
</evidence>
<evidence type="ECO:0000256" key="3">
    <source>
        <dbReference type="ARBA" id="ARBA00022832"/>
    </source>
</evidence>
<feature type="domain" description="AMP-dependent synthetase/ligase" evidence="7">
    <location>
        <begin position="23"/>
        <end position="436"/>
    </location>
</feature>
<dbReference type="Pfam" id="PF00501">
    <property type="entry name" value="AMP-binding"/>
    <property type="match status" value="1"/>
</dbReference>
<keyword evidence="3" id="KW-0276">Fatty acid metabolism</keyword>
<dbReference type="SUPFAM" id="SSF56801">
    <property type="entry name" value="Acetyl-CoA synthetase-like"/>
    <property type="match status" value="1"/>
</dbReference>
<keyword evidence="4" id="KW-0443">Lipid metabolism</keyword>
<dbReference type="PANTHER" id="PTHR43272:SF32">
    <property type="entry name" value="AMP-DEPENDENT SYNTHETASE_LIGASE DOMAIN-CONTAINING PROTEIN"/>
    <property type="match status" value="1"/>
</dbReference>
<feature type="region of interest" description="Disordered" evidence="6">
    <location>
        <begin position="578"/>
        <end position="605"/>
    </location>
</feature>
<evidence type="ECO:0000256" key="1">
    <source>
        <dbReference type="ARBA" id="ARBA00006432"/>
    </source>
</evidence>
<evidence type="ECO:0000256" key="2">
    <source>
        <dbReference type="ARBA" id="ARBA00022598"/>
    </source>
</evidence>
<protein>
    <recommendedName>
        <fullName evidence="5">Acyl-CoA synthetase</fullName>
    </recommendedName>
</protein>
<organism evidence="8 9">
    <name type="scientific">Streptomyces turgidiscabies</name>
    <dbReference type="NCBI Taxonomy" id="85558"/>
    <lineage>
        <taxon>Bacteria</taxon>
        <taxon>Bacillati</taxon>
        <taxon>Actinomycetota</taxon>
        <taxon>Actinomycetes</taxon>
        <taxon>Kitasatosporales</taxon>
        <taxon>Streptomycetaceae</taxon>
        <taxon>Streptomyces</taxon>
    </lineage>
</organism>
<dbReference type="PROSITE" id="PS00455">
    <property type="entry name" value="AMP_BINDING"/>
    <property type="match status" value="1"/>
</dbReference>
<keyword evidence="2 8" id="KW-0436">Ligase</keyword>
<name>A0ABU0RYM7_9ACTN</name>
<dbReference type="Proteomes" id="UP001223072">
    <property type="component" value="Unassembled WGS sequence"/>
</dbReference>
<reference evidence="8 9" key="1">
    <citation type="submission" date="2023-07" db="EMBL/GenBank/DDBJ databases">
        <title>Comparative genomics of wheat-associated soil bacteria to identify genetic determinants of phenazine resistance.</title>
        <authorList>
            <person name="Mouncey N."/>
        </authorList>
    </citation>
    <scope>NUCLEOTIDE SEQUENCE [LARGE SCALE GENOMIC DNA]</scope>
    <source>
        <strain evidence="8 9">W2I16</strain>
    </source>
</reference>
<dbReference type="InterPro" id="IPR000873">
    <property type="entry name" value="AMP-dep_synth/lig_dom"/>
</dbReference>
<dbReference type="InterPro" id="IPR020845">
    <property type="entry name" value="AMP-binding_CS"/>
</dbReference>
<evidence type="ECO:0000256" key="5">
    <source>
        <dbReference type="ARBA" id="ARBA00032875"/>
    </source>
</evidence>
<dbReference type="InterPro" id="IPR042099">
    <property type="entry name" value="ANL_N_sf"/>
</dbReference>
<accession>A0ABU0RYM7</accession>